<organism evidence="6 8">
    <name type="scientific">Thalassovita autumnalis</name>
    <dbReference type="NCBI Taxonomy" id="2072972"/>
    <lineage>
        <taxon>Bacteria</taxon>
        <taxon>Pseudomonadati</taxon>
        <taxon>Pseudomonadota</taxon>
        <taxon>Alphaproteobacteria</taxon>
        <taxon>Rhodobacterales</taxon>
        <taxon>Roseobacteraceae</taxon>
        <taxon>Thalassovita</taxon>
    </lineage>
</organism>
<evidence type="ECO:0000256" key="1">
    <source>
        <dbReference type="ARBA" id="ARBA00023015"/>
    </source>
</evidence>
<proteinExistence type="predicted"/>
<dbReference type="InterPro" id="IPR009057">
    <property type="entry name" value="Homeodomain-like_sf"/>
</dbReference>
<dbReference type="GO" id="GO:0003700">
    <property type="term" value="F:DNA-binding transcription factor activity"/>
    <property type="evidence" value="ECO:0007669"/>
    <property type="project" value="InterPro"/>
</dbReference>
<evidence type="ECO:0000256" key="3">
    <source>
        <dbReference type="ARBA" id="ARBA00023163"/>
    </source>
</evidence>
<keyword evidence="7" id="KW-1185">Reference proteome</keyword>
<keyword evidence="2" id="KW-0238">DNA-binding</keyword>
<gene>
    <name evidence="5" type="ORF">TL5118_01978</name>
    <name evidence="6" type="ORF">TL5120_01370</name>
</gene>
<dbReference type="InterPro" id="IPR046532">
    <property type="entry name" value="DUF6597"/>
</dbReference>
<name>A0A0P1FRY9_9RHOB</name>
<dbReference type="InterPro" id="IPR018060">
    <property type="entry name" value="HTH_AraC"/>
</dbReference>
<dbReference type="Pfam" id="PF20240">
    <property type="entry name" value="DUF6597"/>
    <property type="match status" value="1"/>
</dbReference>
<dbReference type="AlphaFoldDB" id="A0A0P1FRY9"/>
<keyword evidence="3" id="KW-0804">Transcription</keyword>
<evidence type="ECO:0000259" key="4">
    <source>
        <dbReference type="PROSITE" id="PS01124"/>
    </source>
</evidence>
<reference evidence="5 7" key="2">
    <citation type="submission" date="2015-09" db="EMBL/GenBank/DDBJ databases">
        <authorList>
            <person name="Rodrigo-Torres L."/>
            <person name="Arahal D.R."/>
        </authorList>
    </citation>
    <scope>NUCLEOTIDE SEQUENCE [LARGE SCALE GENOMIC DNA]</scope>
    <source>
        <strain evidence="5 7">CECT 5118</strain>
    </source>
</reference>
<dbReference type="RefSeq" id="WP_058242885.1">
    <property type="nucleotide sequence ID" value="NZ_CYSB01000027.1"/>
</dbReference>
<dbReference type="Gene3D" id="1.10.10.60">
    <property type="entry name" value="Homeodomain-like"/>
    <property type="match status" value="1"/>
</dbReference>
<dbReference type="Pfam" id="PF12833">
    <property type="entry name" value="HTH_18"/>
    <property type="match status" value="1"/>
</dbReference>
<dbReference type="PANTHER" id="PTHR46796">
    <property type="entry name" value="HTH-TYPE TRANSCRIPTIONAL ACTIVATOR RHAS-RELATED"/>
    <property type="match status" value="1"/>
</dbReference>
<dbReference type="EMBL" id="CYSC01000021">
    <property type="protein sequence ID" value="CUH71581.1"/>
    <property type="molecule type" value="Genomic_DNA"/>
</dbReference>
<dbReference type="GO" id="GO:0043565">
    <property type="term" value="F:sequence-specific DNA binding"/>
    <property type="evidence" value="ECO:0007669"/>
    <property type="project" value="InterPro"/>
</dbReference>
<keyword evidence="1" id="KW-0805">Transcription regulation</keyword>
<reference evidence="6 8" key="1">
    <citation type="submission" date="2015-09" db="EMBL/GenBank/DDBJ databases">
        <authorList>
            <consortium name="Swine Surveillance"/>
        </authorList>
    </citation>
    <scope>NUCLEOTIDE SEQUENCE [LARGE SCALE GENOMIC DNA]</scope>
    <source>
        <strain evidence="6 8">5120</strain>
    </source>
</reference>
<dbReference type="EMBL" id="CYSB01000027">
    <property type="protein sequence ID" value="CUH66962.1"/>
    <property type="molecule type" value="Genomic_DNA"/>
</dbReference>
<feature type="domain" description="HTH araC/xylS-type" evidence="4">
    <location>
        <begin position="149"/>
        <end position="246"/>
    </location>
</feature>
<evidence type="ECO:0000313" key="5">
    <source>
        <dbReference type="EMBL" id="CUH66962.1"/>
    </source>
</evidence>
<dbReference type="Proteomes" id="UP000051887">
    <property type="component" value="Unassembled WGS sequence"/>
</dbReference>
<dbReference type="PANTHER" id="PTHR46796:SF13">
    <property type="entry name" value="HTH-TYPE TRANSCRIPTIONAL ACTIVATOR RHAS"/>
    <property type="match status" value="1"/>
</dbReference>
<sequence>MPLPAGYRDRQLSPRLTRSVEAFWTHRATATGTSLVLPDGRCDIILRYNELSPSPPHLVLPGPATRAFAVPEQPGDCWIGLRLRPSYSHLIWGDGLAEMQDKSLRQSDAQAILPEITLPTGPASPRQLARLLQQALSPRLNKVQAPDVTEVLDLIHHSGGRLPVPRLAGHLSLSTRQLQRRFAHTVGLSPKIYAQLVQFHRALRLIRDACLPLSAASFEAGYCDQSHMTRAFKRFGGFTPADLPPNLTLPQLHLAISHIDV</sequence>
<dbReference type="SUPFAM" id="SSF46689">
    <property type="entry name" value="Homeodomain-like"/>
    <property type="match status" value="1"/>
</dbReference>
<dbReference type="InterPro" id="IPR050204">
    <property type="entry name" value="AraC_XylS_family_regulators"/>
</dbReference>
<evidence type="ECO:0000313" key="6">
    <source>
        <dbReference type="EMBL" id="CUH71581.1"/>
    </source>
</evidence>
<dbReference type="OrthoDB" id="2559672at2"/>
<accession>A0A0P1FRY9</accession>
<dbReference type="PROSITE" id="PS01124">
    <property type="entry name" value="HTH_ARAC_FAMILY_2"/>
    <property type="match status" value="1"/>
</dbReference>
<evidence type="ECO:0000313" key="8">
    <source>
        <dbReference type="Proteomes" id="UP000051887"/>
    </source>
</evidence>
<dbReference type="SMART" id="SM00342">
    <property type="entry name" value="HTH_ARAC"/>
    <property type="match status" value="1"/>
</dbReference>
<evidence type="ECO:0000313" key="7">
    <source>
        <dbReference type="Proteomes" id="UP000051086"/>
    </source>
</evidence>
<dbReference type="Proteomes" id="UP000051086">
    <property type="component" value="Unassembled WGS sequence"/>
</dbReference>
<protein>
    <submittedName>
        <fullName evidence="6">Transcriptional activator FtrA</fullName>
    </submittedName>
</protein>
<evidence type="ECO:0000256" key="2">
    <source>
        <dbReference type="ARBA" id="ARBA00023125"/>
    </source>
</evidence>